<feature type="domain" description="HTH tetR-type" evidence="6">
    <location>
        <begin position="9"/>
        <end position="69"/>
    </location>
</feature>
<dbReference type="Pfam" id="PF16925">
    <property type="entry name" value="TetR_C_13"/>
    <property type="match status" value="1"/>
</dbReference>
<dbReference type="EMBL" id="ALQA01000021">
    <property type="protein sequence ID" value="EJZ09592.1"/>
    <property type="molecule type" value="Genomic_DNA"/>
</dbReference>
<dbReference type="PROSITE" id="PS01081">
    <property type="entry name" value="HTH_TETR_1"/>
    <property type="match status" value="1"/>
</dbReference>
<protein>
    <submittedName>
        <fullName evidence="7">TetR family transcriptional regulator</fullName>
    </submittedName>
</protein>
<gene>
    <name evidence="7" type="ORF">MVAC_11952</name>
</gene>
<dbReference type="InterPro" id="IPR023772">
    <property type="entry name" value="DNA-bd_HTH_TetR-type_CS"/>
</dbReference>
<evidence type="ECO:0000313" key="7">
    <source>
        <dbReference type="EMBL" id="EJZ09592.1"/>
    </source>
</evidence>
<evidence type="ECO:0000313" key="8">
    <source>
        <dbReference type="Proteomes" id="UP000006072"/>
    </source>
</evidence>
<dbReference type="InterPro" id="IPR009057">
    <property type="entry name" value="Homeodomain-like_sf"/>
</dbReference>
<dbReference type="SUPFAM" id="SSF46689">
    <property type="entry name" value="Homeodomain-like"/>
    <property type="match status" value="1"/>
</dbReference>
<name>K0UR52_MYCVA</name>
<evidence type="ECO:0000259" key="6">
    <source>
        <dbReference type="PROSITE" id="PS50977"/>
    </source>
</evidence>
<dbReference type="eggNOG" id="COG1309">
    <property type="taxonomic scope" value="Bacteria"/>
</dbReference>
<feature type="region of interest" description="Disordered" evidence="5">
    <location>
        <begin position="198"/>
        <end position="221"/>
    </location>
</feature>
<dbReference type="AlphaFoldDB" id="K0UR52"/>
<sequence length="221" mass="23554">MAARGRPRAFDRTAALRQAMTVFWEHGYEGTSIADLTAAMGINSPSLYAAFGSKEQLLREAVAHYDQTEGAAVVTALREQPTARDAIATVLRHYAIAYCDPDTPAGCLIVLTANTCSEQNRGVHQHLAEWRMSLEEDFIRRIRRGIADGDVPADTDADAVAAFYNTVNHGMAIQARDGADRAKLLRIAEAAISAWDGLVGGSASSDPSPATGASDASHPAD</sequence>
<dbReference type="RefSeq" id="WP_003928696.1">
    <property type="nucleotide sequence ID" value="NZ_JH814684.1"/>
</dbReference>
<keyword evidence="2 4" id="KW-0238">DNA-binding</keyword>
<dbReference type="PANTHER" id="PTHR47506">
    <property type="entry name" value="TRANSCRIPTIONAL REGULATORY PROTEIN"/>
    <property type="match status" value="1"/>
</dbReference>
<dbReference type="SUPFAM" id="SSF48498">
    <property type="entry name" value="Tetracyclin repressor-like, C-terminal domain"/>
    <property type="match status" value="1"/>
</dbReference>
<dbReference type="Gene3D" id="1.10.10.60">
    <property type="entry name" value="Homeodomain-like"/>
    <property type="match status" value="1"/>
</dbReference>
<dbReference type="InterPro" id="IPR036271">
    <property type="entry name" value="Tet_transcr_reg_TetR-rel_C_sf"/>
</dbReference>
<keyword evidence="3" id="KW-0804">Transcription</keyword>
<evidence type="ECO:0000256" key="4">
    <source>
        <dbReference type="PROSITE-ProRule" id="PRU00335"/>
    </source>
</evidence>
<dbReference type="Proteomes" id="UP000006072">
    <property type="component" value="Unassembled WGS sequence"/>
</dbReference>
<proteinExistence type="predicted"/>
<keyword evidence="1" id="KW-0805">Transcription regulation</keyword>
<keyword evidence="8" id="KW-1185">Reference proteome</keyword>
<reference evidence="7 8" key="1">
    <citation type="journal article" date="2012" name="J. Bacteriol.">
        <title>Complete Genome Sequence of Mycobacterium vaccae Type Strain ATCC 25954.</title>
        <authorList>
            <person name="Ho Y.S."/>
            <person name="Adroub S.A."/>
            <person name="Abadi M."/>
            <person name="Al Alwan B."/>
            <person name="Alkhateeb R."/>
            <person name="Gao G."/>
            <person name="Ragab A."/>
            <person name="Ali S."/>
            <person name="van Soolingen D."/>
            <person name="Bitter W."/>
            <person name="Pain A."/>
            <person name="Abdallah A.M."/>
        </authorList>
    </citation>
    <scope>NUCLEOTIDE SEQUENCE [LARGE SCALE GENOMIC DNA]</scope>
    <source>
        <strain evidence="7 8">ATCC 25954</strain>
    </source>
</reference>
<dbReference type="Gene3D" id="1.10.357.10">
    <property type="entry name" value="Tetracycline Repressor, domain 2"/>
    <property type="match status" value="1"/>
</dbReference>
<evidence type="ECO:0000256" key="3">
    <source>
        <dbReference type="ARBA" id="ARBA00023163"/>
    </source>
</evidence>
<accession>K0UR52</accession>
<comment type="caution">
    <text evidence="7">The sequence shown here is derived from an EMBL/GenBank/DDBJ whole genome shotgun (WGS) entry which is preliminary data.</text>
</comment>
<feature type="DNA-binding region" description="H-T-H motif" evidence="4">
    <location>
        <begin position="32"/>
        <end position="51"/>
    </location>
</feature>
<dbReference type="InterPro" id="IPR001647">
    <property type="entry name" value="HTH_TetR"/>
</dbReference>
<dbReference type="HOGENOM" id="CLU_069356_28_0_11"/>
<dbReference type="PRINTS" id="PR00455">
    <property type="entry name" value="HTHTETR"/>
</dbReference>
<dbReference type="GO" id="GO:0003677">
    <property type="term" value="F:DNA binding"/>
    <property type="evidence" value="ECO:0007669"/>
    <property type="project" value="UniProtKB-UniRule"/>
</dbReference>
<evidence type="ECO:0000256" key="5">
    <source>
        <dbReference type="SAM" id="MobiDB-lite"/>
    </source>
</evidence>
<organism evidence="7 8">
    <name type="scientific">Mycolicibacterium vaccae ATCC 25954</name>
    <dbReference type="NCBI Taxonomy" id="1194972"/>
    <lineage>
        <taxon>Bacteria</taxon>
        <taxon>Bacillati</taxon>
        <taxon>Actinomycetota</taxon>
        <taxon>Actinomycetes</taxon>
        <taxon>Mycobacteriales</taxon>
        <taxon>Mycobacteriaceae</taxon>
        <taxon>Mycolicibacterium</taxon>
    </lineage>
</organism>
<evidence type="ECO:0000256" key="1">
    <source>
        <dbReference type="ARBA" id="ARBA00023015"/>
    </source>
</evidence>
<dbReference type="PANTHER" id="PTHR47506:SF1">
    <property type="entry name" value="HTH-TYPE TRANSCRIPTIONAL REGULATOR YJDC"/>
    <property type="match status" value="1"/>
</dbReference>
<evidence type="ECO:0000256" key="2">
    <source>
        <dbReference type="ARBA" id="ARBA00023125"/>
    </source>
</evidence>
<dbReference type="InterPro" id="IPR011075">
    <property type="entry name" value="TetR_C"/>
</dbReference>
<dbReference type="PROSITE" id="PS50977">
    <property type="entry name" value="HTH_TETR_2"/>
    <property type="match status" value="1"/>
</dbReference>
<dbReference type="Pfam" id="PF00440">
    <property type="entry name" value="TetR_N"/>
    <property type="match status" value="1"/>
</dbReference>